<dbReference type="PANTHER" id="PTHR35444">
    <property type="entry name" value="RIKEN CDNA 1700001C19 GENE"/>
    <property type="match status" value="1"/>
</dbReference>
<organism evidence="2 3">
    <name type="scientific">Nematostella vectensis</name>
    <name type="common">Starlet sea anemone</name>
    <dbReference type="NCBI Taxonomy" id="45351"/>
    <lineage>
        <taxon>Eukaryota</taxon>
        <taxon>Metazoa</taxon>
        <taxon>Cnidaria</taxon>
        <taxon>Anthozoa</taxon>
        <taxon>Hexacorallia</taxon>
        <taxon>Actiniaria</taxon>
        <taxon>Edwardsiidae</taxon>
        <taxon>Nematostella</taxon>
    </lineage>
</organism>
<evidence type="ECO:0000313" key="3">
    <source>
        <dbReference type="Proteomes" id="UP000001593"/>
    </source>
</evidence>
<dbReference type="HOGENOM" id="CLU_1867514_0_0_1"/>
<dbReference type="Pfam" id="PF22581">
    <property type="entry name" value="CIMIP3"/>
    <property type="match status" value="1"/>
</dbReference>
<dbReference type="InterPro" id="IPR054446">
    <property type="entry name" value="CIMIP3-like"/>
</dbReference>
<sequence length="137" mass="15634">MPNTGQIQGQAFKCEKCRQDFSNVWLPSNPCCRIKMREIGQNTAIYTTPYSRHLSYSMSSGESCDSNRSSPKSRKNRSNQPSMPQLDPRFRYVNSLAPFSTLGKPTCGFYFSRETDNKKRRTGIPPSDLVAWRSHIS</sequence>
<feature type="region of interest" description="Disordered" evidence="1">
    <location>
        <begin position="55"/>
        <end position="88"/>
    </location>
</feature>
<dbReference type="AlphaFoldDB" id="A7SAT3"/>
<dbReference type="Proteomes" id="UP000001593">
    <property type="component" value="Unassembled WGS sequence"/>
</dbReference>
<dbReference type="OrthoDB" id="5982044at2759"/>
<keyword evidence="3" id="KW-1185">Reference proteome</keyword>
<proteinExistence type="predicted"/>
<accession>A7SAT3</accession>
<evidence type="ECO:0000313" key="2">
    <source>
        <dbReference type="EMBL" id="EDO39202.1"/>
    </source>
</evidence>
<dbReference type="InParanoid" id="A7SAT3"/>
<dbReference type="PANTHER" id="PTHR35444:SF1">
    <property type="entry name" value="RIKEN CDNA 1700001C19 GENE"/>
    <property type="match status" value="1"/>
</dbReference>
<dbReference type="EMBL" id="DS469611">
    <property type="protein sequence ID" value="EDO39202.1"/>
    <property type="molecule type" value="Genomic_DNA"/>
</dbReference>
<dbReference type="OMA" id="CGFYFSR"/>
<protein>
    <submittedName>
        <fullName evidence="2">Uncharacterized protein</fullName>
    </submittedName>
</protein>
<evidence type="ECO:0000256" key="1">
    <source>
        <dbReference type="SAM" id="MobiDB-lite"/>
    </source>
</evidence>
<feature type="compositionally biased region" description="Polar residues" evidence="1">
    <location>
        <begin position="55"/>
        <end position="64"/>
    </location>
</feature>
<name>A7SAT3_NEMVE</name>
<dbReference type="eggNOG" id="ENOG502SANR">
    <property type="taxonomic scope" value="Eukaryota"/>
</dbReference>
<reference evidence="2 3" key="1">
    <citation type="journal article" date="2007" name="Science">
        <title>Sea anemone genome reveals ancestral eumetazoan gene repertoire and genomic organization.</title>
        <authorList>
            <person name="Putnam N.H."/>
            <person name="Srivastava M."/>
            <person name="Hellsten U."/>
            <person name="Dirks B."/>
            <person name="Chapman J."/>
            <person name="Salamov A."/>
            <person name="Terry A."/>
            <person name="Shapiro H."/>
            <person name="Lindquist E."/>
            <person name="Kapitonov V.V."/>
            <person name="Jurka J."/>
            <person name="Genikhovich G."/>
            <person name="Grigoriev I.V."/>
            <person name="Lucas S.M."/>
            <person name="Steele R.E."/>
            <person name="Finnerty J.R."/>
            <person name="Technau U."/>
            <person name="Martindale M.Q."/>
            <person name="Rokhsar D.S."/>
        </authorList>
    </citation>
    <scope>NUCLEOTIDE SEQUENCE [LARGE SCALE GENOMIC DNA]</scope>
    <source>
        <strain evidence="3">CH2 X CH6</strain>
    </source>
</reference>
<gene>
    <name evidence="2" type="ORF">NEMVEDRAFT_v1g244030</name>
</gene>